<reference evidence="3 4" key="1">
    <citation type="submission" date="2018-12" db="EMBL/GenBank/DDBJ databases">
        <authorList>
            <consortium name="Pathogen Informatics"/>
        </authorList>
    </citation>
    <scope>NUCLEOTIDE SEQUENCE [LARGE SCALE GENOMIC DNA]</scope>
    <source>
        <strain evidence="3 4">NCTC10126</strain>
    </source>
</reference>
<dbReference type="AlphaFoldDB" id="A0A3P8L7F2"/>
<proteinExistence type="predicted"/>
<dbReference type="Proteomes" id="UP000280036">
    <property type="component" value="Unassembled WGS sequence"/>
</dbReference>
<organism evidence="3 4">
    <name type="scientific">Mycoplasmopsis caviae</name>
    <dbReference type="NCBI Taxonomy" id="55603"/>
    <lineage>
        <taxon>Bacteria</taxon>
        <taxon>Bacillati</taxon>
        <taxon>Mycoplasmatota</taxon>
        <taxon>Mycoplasmoidales</taxon>
        <taxon>Metamycoplasmataceae</taxon>
        <taxon>Mycoplasmopsis</taxon>
    </lineage>
</organism>
<dbReference type="Proteomes" id="UP001058569">
    <property type="component" value="Chromosome"/>
</dbReference>
<evidence type="ECO:0000313" key="5">
    <source>
        <dbReference type="Proteomes" id="UP001058569"/>
    </source>
</evidence>
<dbReference type="EMBL" id="UZVY01000001">
    <property type="protein sequence ID" value="VDR42155.1"/>
    <property type="molecule type" value="Genomic_DNA"/>
</dbReference>
<keyword evidence="1" id="KW-0175">Coiled coil</keyword>
<sequence length="903" mass="106033">MKKKYKRILTFSLITASIGIGTLFNAISLKKYTNNKKSVINIYDTSNNFLGSKKIKSGSSLQELIESKEIESISAIDKQLKNGKKIDYSYITTKKGNNFIEKDFKFKGKNEISIKFLNTDDISLKQNFTFNIPTAEDHLIENYSKSLKQIVKNLLNESNLSNDYKIFVSTNKQIAQTQIKLTVINFLVNKNWLNNYLIQGTTNRFKTNEILNALMIKKNIVPNISSATDISYLNFEIIKTQESLFDNSASFKENENIIDINLEYDLCSIVDFYHYKDSIKDNKLFLTTKYSFKDFESFKNDYISGKFNNSIPGVSSKNNFRNLYYYKNNQIVNLNDTYYNNEQEITQKLEEFWKQNQFEKKILYTDNKFNWIELNIDGKKYHIKKDDVQGLRSIFENSVANQYYFSPFNNKVIFYENNDISFNEFKNSIINIDQVVLFKKEDWLENIKQVELVNTNDNKSAITDLEISNDLKKISNLNKLNKNELINQLNEIISNKHEVINNTFYSSDAIYKWDVIGCETVINNGNSKLKIFIQRKKHFVIKYNNVETYYYIKDGNSLSIDKDFILKHINRLDTKYKLNKVVSNNEENNSIVFKYTNNETNAKWITSNEDKNILIDSSTYMKNNLVTTISINVINDFKKYHIMDKQGFGHWISIPYYSKNNKNEEHSDFISADELNEVTKLLKSSGYTFYMNITTINKLLNSNFDKESLFTTQVISNHNFDNINDIISKFGITFIIDLNQNTVNVKELNIELMNLKSVNNTFWTILNVNREELIKENYKKLINELLNKEFNLKNESITNEKFTKFAKTLKEKIEKDKYHTLDEVNIIKRNFIFKYSDDISFSYNEYNNHHTLANEITKFLKYKGYSSLEKKSVFDWIENSMNPQISGNIVIKSFEDAKNELNL</sequence>
<reference evidence="2" key="2">
    <citation type="submission" date="2022-07" db="EMBL/GenBank/DDBJ databases">
        <title>Complete genome of Mycoplasma caviae type strain G122.</title>
        <authorList>
            <person name="Spergser J."/>
        </authorList>
    </citation>
    <scope>NUCLEOTIDE SEQUENCE</scope>
    <source>
        <strain evidence="2">G122</strain>
    </source>
</reference>
<dbReference type="OrthoDB" id="9765655at2"/>
<evidence type="ECO:0000313" key="2">
    <source>
        <dbReference type="EMBL" id="UUD35018.1"/>
    </source>
</evidence>
<dbReference type="EMBL" id="CP101806">
    <property type="protein sequence ID" value="UUD35018.1"/>
    <property type="molecule type" value="Genomic_DNA"/>
</dbReference>
<feature type="coiled-coil region" evidence="1">
    <location>
        <begin position="768"/>
        <end position="795"/>
    </location>
</feature>
<name>A0A3P8L7F2_9BACT</name>
<evidence type="ECO:0000313" key="4">
    <source>
        <dbReference type="Proteomes" id="UP000280036"/>
    </source>
</evidence>
<dbReference type="RefSeq" id="WP_126118371.1">
    <property type="nucleotide sequence ID" value="NZ_CP101806.1"/>
</dbReference>
<gene>
    <name evidence="3" type="ORF">NCTC10126_00655</name>
    <name evidence="2" type="ORF">NPA07_04395</name>
</gene>
<evidence type="ECO:0000256" key="1">
    <source>
        <dbReference type="SAM" id="Coils"/>
    </source>
</evidence>
<protein>
    <submittedName>
        <fullName evidence="3">Uncharacterized protein</fullName>
    </submittedName>
</protein>
<evidence type="ECO:0000313" key="3">
    <source>
        <dbReference type="EMBL" id="VDR42155.1"/>
    </source>
</evidence>
<keyword evidence="5" id="KW-1185">Reference proteome</keyword>
<accession>A0A3P8L7F2</accession>